<dbReference type="EMBL" id="CM007657">
    <property type="protein sequence ID" value="ONH98459.1"/>
    <property type="molecule type" value="Genomic_DNA"/>
</dbReference>
<name>A0A251NIH7_PRUPE</name>
<organism evidence="1 2">
    <name type="scientific">Prunus persica</name>
    <name type="common">Peach</name>
    <name type="synonym">Amygdalus persica</name>
    <dbReference type="NCBI Taxonomy" id="3760"/>
    <lineage>
        <taxon>Eukaryota</taxon>
        <taxon>Viridiplantae</taxon>
        <taxon>Streptophyta</taxon>
        <taxon>Embryophyta</taxon>
        <taxon>Tracheophyta</taxon>
        <taxon>Spermatophyta</taxon>
        <taxon>Magnoliopsida</taxon>
        <taxon>eudicotyledons</taxon>
        <taxon>Gunneridae</taxon>
        <taxon>Pentapetalae</taxon>
        <taxon>rosids</taxon>
        <taxon>fabids</taxon>
        <taxon>Rosales</taxon>
        <taxon>Rosaceae</taxon>
        <taxon>Amygdaloideae</taxon>
        <taxon>Amygdaleae</taxon>
        <taxon>Prunus</taxon>
    </lineage>
</organism>
<proteinExistence type="predicted"/>
<protein>
    <submittedName>
        <fullName evidence="1">Uncharacterized protein</fullName>
    </submittedName>
</protein>
<dbReference type="Gramene" id="ONH98459">
    <property type="protein sequence ID" value="ONH98459"/>
    <property type="gene ID" value="PRUPE_7G249800"/>
</dbReference>
<accession>A0A251NIH7</accession>
<dbReference type="Proteomes" id="UP000006882">
    <property type="component" value="Chromosome G7"/>
</dbReference>
<sequence>MMGFTYPPFCAGFWLFPRQAFKILFAEEVELLDLNRYFILGAERSCGMLEVLWPSLAKWMLSETLEFRS</sequence>
<reference evidence="1 2" key="1">
    <citation type="journal article" date="2013" name="Nat. Genet.">
        <title>The high-quality draft genome of peach (Prunus persica) identifies unique patterns of genetic diversity, domestication and genome evolution.</title>
        <authorList>
            <consortium name="International Peach Genome Initiative"/>
            <person name="Verde I."/>
            <person name="Abbott A.G."/>
            <person name="Scalabrin S."/>
            <person name="Jung S."/>
            <person name="Shu S."/>
            <person name="Marroni F."/>
            <person name="Zhebentyayeva T."/>
            <person name="Dettori M.T."/>
            <person name="Grimwood J."/>
            <person name="Cattonaro F."/>
            <person name="Zuccolo A."/>
            <person name="Rossini L."/>
            <person name="Jenkins J."/>
            <person name="Vendramin E."/>
            <person name="Meisel L.A."/>
            <person name="Decroocq V."/>
            <person name="Sosinski B."/>
            <person name="Prochnik S."/>
            <person name="Mitros T."/>
            <person name="Policriti A."/>
            <person name="Cipriani G."/>
            <person name="Dondini L."/>
            <person name="Ficklin S."/>
            <person name="Goodstein D.M."/>
            <person name="Xuan P."/>
            <person name="Del Fabbro C."/>
            <person name="Aramini V."/>
            <person name="Copetti D."/>
            <person name="Gonzalez S."/>
            <person name="Horner D.S."/>
            <person name="Falchi R."/>
            <person name="Lucas S."/>
            <person name="Mica E."/>
            <person name="Maldonado J."/>
            <person name="Lazzari B."/>
            <person name="Bielenberg D."/>
            <person name="Pirona R."/>
            <person name="Miculan M."/>
            <person name="Barakat A."/>
            <person name="Testolin R."/>
            <person name="Stella A."/>
            <person name="Tartarini S."/>
            <person name="Tonutti P."/>
            <person name="Arus P."/>
            <person name="Orellana A."/>
            <person name="Wells C."/>
            <person name="Main D."/>
            <person name="Vizzotto G."/>
            <person name="Silva H."/>
            <person name="Salamini F."/>
            <person name="Schmutz J."/>
            <person name="Morgante M."/>
            <person name="Rokhsar D.S."/>
        </authorList>
    </citation>
    <scope>NUCLEOTIDE SEQUENCE [LARGE SCALE GENOMIC DNA]</scope>
    <source>
        <strain evidence="2">cv. Nemared</strain>
    </source>
</reference>
<gene>
    <name evidence="1" type="ORF">PRUPE_7G249800</name>
</gene>
<evidence type="ECO:0000313" key="1">
    <source>
        <dbReference type="EMBL" id="ONH98459.1"/>
    </source>
</evidence>
<evidence type="ECO:0000313" key="2">
    <source>
        <dbReference type="Proteomes" id="UP000006882"/>
    </source>
</evidence>
<dbReference type="AlphaFoldDB" id="A0A251NIH7"/>
<keyword evidence="2" id="KW-1185">Reference proteome</keyword>